<dbReference type="InterPro" id="IPR009057">
    <property type="entry name" value="Homeodomain-like_sf"/>
</dbReference>
<evidence type="ECO:0000256" key="1">
    <source>
        <dbReference type="SAM" id="MobiDB-lite"/>
    </source>
</evidence>
<name>A0AB34IU15_PRYPA</name>
<dbReference type="GO" id="GO:0005634">
    <property type="term" value="C:nucleus"/>
    <property type="evidence" value="ECO:0007669"/>
    <property type="project" value="TreeGrafter"/>
</dbReference>
<dbReference type="PROSITE" id="PS50090">
    <property type="entry name" value="MYB_LIKE"/>
    <property type="match status" value="2"/>
</dbReference>
<dbReference type="CDD" id="cd00167">
    <property type="entry name" value="SANT"/>
    <property type="match status" value="2"/>
</dbReference>
<reference evidence="4 5" key="1">
    <citation type="journal article" date="2024" name="Science">
        <title>Giant polyketide synthase enzymes in the biosynthesis of giant marine polyether toxins.</title>
        <authorList>
            <person name="Fallon T.R."/>
            <person name="Shende V.V."/>
            <person name="Wierzbicki I.H."/>
            <person name="Pendleton A.L."/>
            <person name="Watervoot N.F."/>
            <person name="Auber R.P."/>
            <person name="Gonzalez D.J."/>
            <person name="Wisecaver J.H."/>
            <person name="Moore B.S."/>
        </authorList>
    </citation>
    <scope>NUCLEOTIDE SEQUENCE [LARGE SCALE GENOMIC DNA]</scope>
    <source>
        <strain evidence="4 5">12B1</strain>
    </source>
</reference>
<dbReference type="InterPro" id="IPR050560">
    <property type="entry name" value="MYB_TF"/>
</dbReference>
<feature type="domain" description="Myb-like" evidence="2">
    <location>
        <begin position="216"/>
        <end position="266"/>
    </location>
</feature>
<feature type="domain" description="HTH myb-type" evidence="3">
    <location>
        <begin position="70"/>
        <end position="124"/>
    </location>
</feature>
<protein>
    <recommendedName>
        <fullName evidence="6">Myb-like domain-containing protein</fullName>
    </recommendedName>
</protein>
<evidence type="ECO:0000259" key="2">
    <source>
        <dbReference type="PROSITE" id="PS50090"/>
    </source>
</evidence>
<feature type="compositionally biased region" description="Low complexity" evidence="1">
    <location>
        <begin position="159"/>
        <end position="174"/>
    </location>
</feature>
<gene>
    <name evidence="4" type="ORF">AB1Y20_008715</name>
</gene>
<dbReference type="Pfam" id="PF00249">
    <property type="entry name" value="Myb_DNA-binding"/>
    <property type="match status" value="2"/>
</dbReference>
<dbReference type="AlphaFoldDB" id="A0AB34IU15"/>
<dbReference type="SMART" id="SM00717">
    <property type="entry name" value="SANT"/>
    <property type="match status" value="2"/>
</dbReference>
<dbReference type="Proteomes" id="UP001515480">
    <property type="component" value="Unassembled WGS sequence"/>
</dbReference>
<feature type="region of interest" description="Disordered" evidence="1">
    <location>
        <begin position="153"/>
        <end position="200"/>
    </location>
</feature>
<dbReference type="GO" id="GO:0000978">
    <property type="term" value="F:RNA polymerase II cis-regulatory region sequence-specific DNA binding"/>
    <property type="evidence" value="ECO:0007669"/>
    <property type="project" value="TreeGrafter"/>
</dbReference>
<evidence type="ECO:0000313" key="4">
    <source>
        <dbReference type="EMBL" id="KAL1504948.1"/>
    </source>
</evidence>
<evidence type="ECO:0000259" key="3">
    <source>
        <dbReference type="PROSITE" id="PS51294"/>
    </source>
</evidence>
<dbReference type="Gene3D" id="1.10.10.60">
    <property type="entry name" value="Homeodomain-like"/>
    <property type="match status" value="2"/>
</dbReference>
<feature type="region of interest" description="Disordered" evidence="1">
    <location>
        <begin position="23"/>
        <end position="42"/>
    </location>
</feature>
<dbReference type="SUPFAM" id="SSF46689">
    <property type="entry name" value="Homeodomain-like"/>
    <property type="match status" value="2"/>
</dbReference>
<feature type="domain" description="HTH myb-type" evidence="3">
    <location>
        <begin position="216"/>
        <end position="270"/>
    </location>
</feature>
<dbReference type="GO" id="GO:0000981">
    <property type="term" value="F:DNA-binding transcription factor activity, RNA polymerase II-specific"/>
    <property type="evidence" value="ECO:0007669"/>
    <property type="project" value="TreeGrafter"/>
</dbReference>
<comment type="caution">
    <text evidence="4">The sequence shown here is derived from an EMBL/GenBank/DDBJ whole genome shotgun (WGS) entry which is preliminary data.</text>
</comment>
<evidence type="ECO:0000313" key="5">
    <source>
        <dbReference type="Proteomes" id="UP001515480"/>
    </source>
</evidence>
<feature type="domain" description="Myb-like" evidence="2">
    <location>
        <begin position="70"/>
        <end position="120"/>
    </location>
</feature>
<sequence length="339" mass="35988">MGGAVPPSLKKMKTAPSCVGKPAPYALEASSSPECARPGSTGLTRYIGETSLSFSDDKGTEDEETLKIASSSQSKAGWTEAEDKVVLLAVRTFGTQWNAVSGQLVGRTADAVRNRWHRLQKRGHSELVGESAEDAAACRQLLAAAMMATTLVSPPEGQRSTSAPSARDPSSASSYTTPPETEGKASPPSDRAPLTQGGGSCLLALPTSNEVICLTGSDHGRARWTAHEDQVIQDGVKRWGCKWRQIAALLPGRSDSSIRNRWMRLLKAATATDEVVHHEEDGNGPLGQIEVNVDNATKSLQKCVEVADEALILLGFASQMSKKTEPSIVAVQHADMALS</sequence>
<dbReference type="InterPro" id="IPR017930">
    <property type="entry name" value="Myb_dom"/>
</dbReference>
<dbReference type="InterPro" id="IPR001005">
    <property type="entry name" value="SANT/Myb"/>
</dbReference>
<organism evidence="4 5">
    <name type="scientific">Prymnesium parvum</name>
    <name type="common">Toxic golden alga</name>
    <dbReference type="NCBI Taxonomy" id="97485"/>
    <lineage>
        <taxon>Eukaryota</taxon>
        <taxon>Haptista</taxon>
        <taxon>Haptophyta</taxon>
        <taxon>Prymnesiophyceae</taxon>
        <taxon>Prymnesiales</taxon>
        <taxon>Prymnesiaceae</taxon>
        <taxon>Prymnesium</taxon>
    </lineage>
</organism>
<dbReference type="EMBL" id="JBGBPQ010000019">
    <property type="protein sequence ID" value="KAL1504948.1"/>
    <property type="molecule type" value="Genomic_DNA"/>
</dbReference>
<dbReference type="PANTHER" id="PTHR45614">
    <property type="entry name" value="MYB PROTEIN-RELATED"/>
    <property type="match status" value="1"/>
</dbReference>
<dbReference type="PROSITE" id="PS51294">
    <property type="entry name" value="HTH_MYB"/>
    <property type="match status" value="2"/>
</dbReference>
<proteinExistence type="predicted"/>
<accession>A0AB34IU15</accession>
<evidence type="ECO:0008006" key="6">
    <source>
        <dbReference type="Google" id="ProtNLM"/>
    </source>
</evidence>
<keyword evidence="5" id="KW-1185">Reference proteome</keyword>